<dbReference type="EMBL" id="CP017600">
    <property type="protein sequence ID" value="AOX04736.1"/>
    <property type="molecule type" value="Genomic_DNA"/>
</dbReference>
<reference evidence="2" key="1">
    <citation type="submission" date="2016-10" db="EMBL/GenBank/DDBJ databases">
        <title>Comparative genomics uncovers the prolific and rare metabolic potential of the cyanobacterial genus Moorea.</title>
        <authorList>
            <person name="Leao T."/>
            <person name="Castelao G."/>
            <person name="Korobeynikov A."/>
            <person name="Monroe E.A."/>
            <person name="Podell S."/>
            <person name="Glukhov E."/>
            <person name="Allen E."/>
            <person name="Gerwick W.H."/>
            <person name="Gerwick L."/>
        </authorList>
    </citation>
    <scope>NUCLEOTIDE SEQUENCE [LARGE SCALE GENOMIC DNA]</scope>
    <source>
        <strain evidence="2">PAL-8-15-08-1</strain>
        <plasmid evidence="2">unnamed</plasmid>
    </source>
</reference>
<organism evidence="1 2">
    <name type="scientific">Moorena producens PAL-8-15-08-1</name>
    <dbReference type="NCBI Taxonomy" id="1458985"/>
    <lineage>
        <taxon>Bacteria</taxon>
        <taxon>Bacillati</taxon>
        <taxon>Cyanobacteriota</taxon>
        <taxon>Cyanophyceae</taxon>
        <taxon>Coleofasciculales</taxon>
        <taxon>Coleofasciculaceae</taxon>
        <taxon>Moorena</taxon>
    </lineage>
</organism>
<accession>A0A1D8U4W7</accession>
<keyword evidence="1" id="KW-0614">Plasmid</keyword>
<dbReference type="Proteomes" id="UP000177870">
    <property type="component" value="Plasmid unnamed"/>
</dbReference>
<sequence>MKGFKNFIEKQLRDEEFKDFIKEQALKQIINQIINRVLATLMGIPPMAVAFGRMWSQIFGGYFDDPDYQRMAAENKRKGLLDPHSEASRRVKTGEYW</sequence>
<proteinExistence type="predicted"/>
<dbReference type="AlphaFoldDB" id="A0A1D8U4W7"/>
<geneLocation type="plasmid" evidence="1 2">
    <name>unnamed</name>
</geneLocation>
<name>A0A1D8U4W7_9CYAN</name>
<evidence type="ECO:0000313" key="2">
    <source>
        <dbReference type="Proteomes" id="UP000177870"/>
    </source>
</evidence>
<evidence type="ECO:0000313" key="1">
    <source>
        <dbReference type="EMBL" id="AOX04736.1"/>
    </source>
</evidence>
<dbReference type="RefSeq" id="WP_070397082.1">
    <property type="nucleotide sequence ID" value="NZ_CP017600.1"/>
</dbReference>
<protein>
    <submittedName>
        <fullName evidence="1">Uncharacterized protein</fullName>
    </submittedName>
</protein>
<dbReference type="KEGG" id="mpro:BJP34_35750"/>
<gene>
    <name evidence="1" type="ORF">BJP34_35750</name>
</gene>